<dbReference type="HOGENOM" id="CLU_1610139_0_0_6"/>
<dbReference type="Proteomes" id="UP000006735">
    <property type="component" value="Chromosome"/>
</dbReference>
<dbReference type="EMBL" id="AE013598">
    <property type="protein sequence ID" value="AAW77780.1"/>
    <property type="molecule type" value="Genomic_DNA"/>
</dbReference>
<organism evidence="1 2">
    <name type="scientific">Xanthomonas oryzae pv. oryzae (strain KACC10331 / KXO85)</name>
    <dbReference type="NCBI Taxonomy" id="291331"/>
    <lineage>
        <taxon>Bacteria</taxon>
        <taxon>Pseudomonadati</taxon>
        <taxon>Pseudomonadota</taxon>
        <taxon>Gammaproteobacteria</taxon>
        <taxon>Lysobacterales</taxon>
        <taxon>Lysobacteraceae</taxon>
        <taxon>Xanthomonas</taxon>
    </lineage>
</organism>
<gene>
    <name evidence="1" type="ordered locus">XOO4526</name>
</gene>
<dbReference type="KEGG" id="xoo:XOO4526"/>
<dbReference type="AlphaFoldDB" id="Q5GU43"/>
<name>Q5GU43_XANOR</name>
<sequence length="165" mass="18443">MGTAWPTPRRSRPTGTEVLVLPCAGIARCVAAAAATTARRRALVACAGRCYGARTGGSLDSGFLPMHSASVLTRRHVNLDAEIAYWRDVHAEGHLGGYAFADYARLLTLGYDIYLAYPRATEAQLYRVLQESYYQCLPMLWVPWDQARWIVRHAWLHLEDAAVRH</sequence>
<dbReference type="STRING" id="291331.XOO4526"/>
<proteinExistence type="predicted"/>
<protein>
    <submittedName>
        <fullName evidence="1">Uncharacterized protein</fullName>
    </submittedName>
</protein>
<evidence type="ECO:0000313" key="2">
    <source>
        <dbReference type="Proteomes" id="UP000006735"/>
    </source>
</evidence>
<accession>Q5GU43</accession>
<evidence type="ECO:0000313" key="1">
    <source>
        <dbReference type="EMBL" id="AAW77780.1"/>
    </source>
</evidence>
<reference evidence="1 2" key="1">
    <citation type="journal article" date="2005" name="Nucleic Acids Res.">
        <title>The genome sequence of Xanthomonas oryzae pathovar oryzae KACC10331, the bacterial blight pathogen of rice.</title>
        <authorList>
            <person name="Lee B.M."/>
            <person name="Park Y.J."/>
            <person name="Park D.S."/>
            <person name="Kang H.W."/>
            <person name="Kim J.G."/>
            <person name="Song E.S."/>
            <person name="Park I.C."/>
            <person name="Yoon U.H."/>
            <person name="Hahn J.H."/>
            <person name="Koo B.S."/>
            <person name="Lee G.B."/>
            <person name="Kim H."/>
            <person name="Park H.S."/>
            <person name="Yoon K.O."/>
            <person name="Kim J.H."/>
            <person name="Jung C.H."/>
            <person name="Koh N.H."/>
            <person name="Seo J.S."/>
            <person name="Go S.J."/>
        </authorList>
    </citation>
    <scope>NUCLEOTIDE SEQUENCE [LARGE SCALE GENOMIC DNA]</scope>
    <source>
        <strain evidence="2">KACC10331 / KXO85</strain>
    </source>
</reference>
<keyword evidence="2" id="KW-1185">Reference proteome</keyword>